<organism evidence="2 3">
    <name type="scientific">Salmonella phage STP4-a</name>
    <dbReference type="NCBI Taxonomy" id="1445860"/>
    <lineage>
        <taxon>Viruses</taxon>
        <taxon>Duplodnaviria</taxon>
        <taxon>Heunggongvirae</taxon>
        <taxon>Uroviricota</taxon>
        <taxon>Caudoviricetes</taxon>
        <taxon>Pantevenvirales</taxon>
        <taxon>Straboviridae</taxon>
        <taxon>Tevenvirinae</taxon>
        <taxon>Gelderlandvirus</taxon>
        <taxon>Gelderlandvirus stp4a</taxon>
    </lineage>
</organism>
<keyword evidence="1" id="KW-0472">Membrane</keyword>
<dbReference type="GeneID" id="23680973"/>
<dbReference type="RefSeq" id="YP_009126163.1">
    <property type="nucleotide sequence ID" value="NC_026607.2"/>
</dbReference>
<evidence type="ECO:0000256" key="1">
    <source>
        <dbReference type="SAM" id="Phobius"/>
    </source>
</evidence>
<evidence type="ECO:0000313" key="2">
    <source>
        <dbReference type="EMBL" id="AHJ86810.1"/>
    </source>
</evidence>
<keyword evidence="3" id="KW-1185">Reference proteome</keyword>
<accession>A0A0B4L8Y0</accession>
<keyword evidence="1" id="KW-1133">Transmembrane helix</keyword>
<dbReference type="Proteomes" id="UP000032000">
    <property type="component" value="Segment"/>
</dbReference>
<name>A0A0B4L8Y0_9CAUD</name>
<feature type="transmembrane region" description="Helical" evidence="1">
    <location>
        <begin position="21"/>
        <end position="39"/>
    </location>
</feature>
<reference evidence="2" key="1">
    <citation type="submission" date="2015-06" db="EMBL/GenBank/DDBJ databases">
        <title>Genomic characterization of STP4-a, a novel T4 virulent phage infecting Salmonella.</title>
        <authorList>
            <person name="Li M."/>
            <person name="Wang J."/>
            <person name="Lin H."/>
            <person name="Han F."/>
        </authorList>
    </citation>
    <scope>NUCLEOTIDE SEQUENCE [LARGE SCALE GENOMIC DNA]</scope>
</reference>
<keyword evidence="1" id="KW-0812">Transmembrane</keyword>
<evidence type="ECO:0000313" key="3">
    <source>
        <dbReference type="Proteomes" id="UP000032000"/>
    </source>
</evidence>
<dbReference type="KEGG" id="vg:23680973"/>
<dbReference type="EMBL" id="KJ000058">
    <property type="protein sequence ID" value="AHJ86810.1"/>
    <property type="molecule type" value="Genomic_DNA"/>
</dbReference>
<protein>
    <submittedName>
        <fullName evidence="2">Membrane protein</fullName>
    </submittedName>
</protein>
<gene>
    <name evidence="2" type="ORF">STP4a_213</name>
</gene>
<sequence>MERIISRRYCRGNCQIMQISIKTLAIAGIVVAGSIFYLSQRVEGLKEDLHAVKEVADEQAKSIDQLKEDFKNIKILDEKRSSNRLITETSNAKMRKDAKKSNVVAAKPRLVEKQINESFNSFARDLQESTR</sequence>
<proteinExistence type="predicted"/>